<proteinExistence type="predicted"/>
<evidence type="ECO:0000256" key="2">
    <source>
        <dbReference type="SAM" id="Phobius"/>
    </source>
</evidence>
<keyword evidence="2" id="KW-0472">Membrane</keyword>
<accession>A0A0A2TH27</accession>
<dbReference type="Proteomes" id="UP000030147">
    <property type="component" value="Unassembled WGS sequence"/>
</dbReference>
<keyword evidence="2" id="KW-1133">Transmembrane helix</keyword>
<dbReference type="AlphaFoldDB" id="A0A0A2TH27"/>
<keyword evidence="2" id="KW-0812">Transmembrane</keyword>
<evidence type="ECO:0000313" key="4">
    <source>
        <dbReference type="Proteomes" id="UP000030147"/>
    </source>
</evidence>
<protein>
    <recommendedName>
        <fullName evidence="5">DUF4044 domain-containing protein</fullName>
    </recommendedName>
</protein>
<keyword evidence="4" id="KW-1185">Reference proteome</keyword>
<dbReference type="InterPro" id="IPR049722">
    <property type="entry name" value="Prli42-like"/>
</dbReference>
<dbReference type="STRING" id="1385514.N782_05725"/>
<sequence>MFFLANQVKIALAHRVKEDVSVASKTAKKNQPQNSDAPRKPSKREKRQKFIIYLMIISMLLTSLLAGASMFL</sequence>
<feature type="region of interest" description="Disordered" evidence="1">
    <location>
        <begin position="22"/>
        <end position="45"/>
    </location>
</feature>
<name>A0A0A2TH27_9BACI</name>
<dbReference type="eggNOG" id="ENOG5030CDW">
    <property type="taxonomic scope" value="Bacteria"/>
</dbReference>
<dbReference type="NCBIfam" id="NF033880">
    <property type="entry name" value="Prli42"/>
    <property type="match status" value="1"/>
</dbReference>
<comment type="caution">
    <text evidence="3">The sequence shown here is derived from an EMBL/GenBank/DDBJ whole genome shotgun (WGS) entry which is preliminary data.</text>
</comment>
<feature type="transmembrane region" description="Helical" evidence="2">
    <location>
        <begin position="50"/>
        <end position="71"/>
    </location>
</feature>
<evidence type="ECO:0008006" key="5">
    <source>
        <dbReference type="Google" id="ProtNLM"/>
    </source>
</evidence>
<gene>
    <name evidence="3" type="ORF">N782_05725</name>
</gene>
<evidence type="ECO:0000256" key="1">
    <source>
        <dbReference type="SAM" id="MobiDB-lite"/>
    </source>
</evidence>
<dbReference type="EMBL" id="AVBF01000014">
    <property type="protein sequence ID" value="KGP73371.1"/>
    <property type="molecule type" value="Genomic_DNA"/>
</dbReference>
<reference evidence="3 4" key="1">
    <citation type="journal article" date="2015" name="Stand. Genomic Sci.">
        <title>High quality draft genome sequence of the moderately halophilic bacterium Pontibacillus yanchengensis Y32(T) and comparison among Pontibacillus genomes.</title>
        <authorList>
            <person name="Huang J."/>
            <person name="Qiao Z.X."/>
            <person name="Tang J.W."/>
            <person name="Wang G."/>
        </authorList>
    </citation>
    <scope>NUCLEOTIDE SEQUENCE [LARGE SCALE GENOMIC DNA]</scope>
    <source>
        <strain evidence="3 4">Y32</strain>
    </source>
</reference>
<organism evidence="3 4">
    <name type="scientific">Pontibacillus yanchengensis Y32</name>
    <dbReference type="NCBI Taxonomy" id="1385514"/>
    <lineage>
        <taxon>Bacteria</taxon>
        <taxon>Bacillati</taxon>
        <taxon>Bacillota</taxon>
        <taxon>Bacilli</taxon>
        <taxon>Bacillales</taxon>
        <taxon>Bacillaceae</taxon>
        <taxon>Pontibacillus</taxon>
    </lineage>
</organism>
<evidence type="ECO:0000313" key="3">
    <source>
        <dbReference type="EMBL" id="KGP73371.1"/>
    </source>
</evidence>